<feature type="domain" description="Ty3 transposon capsid-like protein" evidence="3">
    <location>
        <begin position="150"/>
        <end position="264"/>
    </location>
</feature>
<accession>A0A6V7NGP0</accession>
<sequence length="384" mass="44327">MAEGTRLRVLDEHVQSLEQQLQELATRNSKKFEELYHKMEVMRVEEQNHYEALRRDSATTSKKLEQLMELIANQQHATTSRGTSGSITQEVRGILPTPNPLTREDNSSYQMHSRINLQLPIPRLDFPYFNGDNPRSWVRRCEKYFEIYGIKEHQRLELATMHMEPKVDTWFHGLVAEKGVVSWETFALDVCKRFDSNGLTDVVEEFNKLTQQGIVEEYQEQFEDLRSRLLHTSSQFAREYFLSSFLSGLKEEIKSASQSGEPLTSNYMGNNSATSTRGVDTTKNYFNRAGAERAQPNRRLWEQRRAAGLCFKCGDKYSFGHQCKQLAVNAMSATSEVTEVYDEECLKEVTELEELADEEEREIGLSLHALSAENLQETIKIQEK</sequence>
<dbReference type="Pfam" id="PF19259">
    <property type="entry name" value="Ty3_capsid"/>
    <property type="match status" value="1"/>
</dbReference>
<evidence type="ECO:0000256" key="2">
    <source>
        <dbReference type="SAM" id="MobiDB-lite"/>
    </source>
</evidence>
<protein>
    <recommendedName>
        <fullName evidence="3">Ty3 transposon capsid-like protein domain-containing protein</fullName>
    </recommendedName>
</protein>
<organism evidence="4">
    <name type="scientific">Ananas comosus var. bracteatus</name>
    <name type="common">red pineapple</name>
    <dbReference type="NCBI Taxonomy" id="296719"/>
    <lineage>
        <taxon>Eukaryota</taxon>
        <taxon>Viridiplantae</taxon>
        <taxon>Streptophyta</taxon>
        <taxon>Embryophyta</taxon>
        <taxon>Tracheophyta</taxon>
        <taxon>Spermatophyta</taxon>
        <taxon>Magnoliopsida</taxon>
        <taxon>Liliopsida</taxon>
        <taxon>Poales</taxon>
        <taxon>Bromeliaceae</taxon>
        <taxon>Bromelioideae</taxon>
        <taxon>Ananas</taxon>
    </lineage>
</organism>
<dbReference type="InterPro" id="IPR045358">
    <property type="entry name" value="Ty3_capsid"/>
</dbReference>
<feature type="coiled-coil region" evidence="1">
    <location>
        <begin position="7"/>
        <end position="70"/>
    </location>
</feature>
<feature type="region of interest" description="Disordered" evidence="2">
    <location>
        <begin position="258"/>
        <end position="280"/>
    </location>
</feature>
<gene>
    <name evidence="4" type="ORF">CB5_LOCUS981</name>
</gene>
<proteinExistence type="predicted"/>
<keyword evidence="1" id="KW-0175">Coiled coil</keyword>
<dbReference type="EMBL" id="LR862138">
    <property type="protein sequence ID" value="CAD1817770.1"/>
    <property type="molecule type" value="Genomic_DNA"/>
</dbReference>
<evidence type="ECO:0000259" key="3">
    <source>
        <dbReference type="Pfam" id="PF19259"/>
    </source>
</evidence>
<dbReference type="AlphaFoldDB" id="A0A6V7NGP0"/>
<evidence type="ECO:0000256" key="1">
    <source>
        <dbReference type="SAM" id="Coils"/>
    </source>
</evidence>
<reference evidence="4" key="1">
    <citation type="submission" date="2020-07" db="EMBL/GenBank/DDBJ databases">
        <authorList>
            <person name="Lin J."/>
        </authorList>
    </citation>
    <scope>NUCLEOTIDE SEQUENCE</scope>
</reference>
<name>A0A6V7NGP0_ANACO</name>
<evidence type="ECO:0000313" key="4">
    <source>
        <dbReference type="EMBL" id="CAD1817770.1"/>
    </source>
</evidence>